<reference evidence="1" key="1">
    <citation type="submission" date="2020-07" db="EMBL/GenBank/DDBJ databases">
        <title>Multicomponent nature underlies the extraordinary mechanical properties of spider dragline silk.</title>
        <authorList>
            <person name="Kono N."/>
            <person name="Nakamura H."/>
            <person name="Mori M."/>
            <person name="Yoshida Y."/>
            <person name="Ohtoshi R."/>
            <person name="Malay A.D."/>
            <person name="Moran D.A.P."/>
            <person name="Tomita M."/>
            <person name="Numata K."/>
            <person name="Arakawa K."/>
        </authorList>
    </citation>
    <scope>NUCLEOTIDE SEQUENCE</scope>
</reference>
<protein>
    <submittedName>
        <fullName evidence="1">Uncharacterized protein</fullName>
    </submittedName>
</protein>
<dbReference type="Proteomes" id="UP000887116">
    <property type="component" value="Unassembled WGS sequence"/>
</dbReference>
<proteinExistence type="predicted"/>
<comment type="caution">
    <text evidence="1">The sequence shown here is derived from an EMBL/GenBank/DDBJ whole genome shotgun (WGS) entry which is preliminary data.</text>
</comment>
<name>A0A8X6HDY8_TRICU</name>
<organism evidence="1 2">
    <name type="scientific">Trichonephila clavata</name>
    <name type="common">Joro spider</name>
    <name type="synonym">Nephila clavata</name>
    <dbReference type="NCBI Taxonomy" id="2740835"/>
    <lineage>
        <taxon>Eukaryota</taxon>
        <taxon>Metazoa</taxon>
        <taxon>Ecdysozoa</taxon>
        <taxon>Arthropoda</taxon>
        <taxon>Chelicerata</taxon>
        <taxon>Arachnida</taxon>
        <taxon>Araneae</taxon>
        <taxon>Araneomorphae</taxon>
        <taxon>Entelegynae</taxon>
        <taxon>Araneoidea</taxon>
        <taxon>Nephilidae</taxon>
        <taxon>Trichonephila</taxon>
    </lineage>
</organism>
<dbReference type="AlphaFoldDB" id="A0A8X6HDY8"/>
<evidence type="ECO:0000313" key="2">
    <source>
        <dbReference type="Proteomes" id="UP000887116"/>
    </source>
</evidence>
<evidence type="ECO:0000313" key="1">
    <source>
        <dbReference type="EMBL" id="GFR21824.1"/>
    </source>
</evidence>
<feature type="non-terminal residue" evidence="1">
    <location>
        <position position="1"/>
    </location>
</feature>
<gene>
    <name evidence="1" type="ORF">TNCT_478311</name>
</gene>
<dbReference type="EMBL" id="BMAO01038001">
    <property type="protein sequence ID" value="GFR21824.1"/>
    <property type="molecule type" value="Genomic_DNA"/>
</dbReference>
<keyword evidence="2" id="KW-1185">Reference proteome</keyword>
<sequence length="114" mass="13851">LAYHNDAILQAQHGKPFPKRKGKKNEFLVTFHFLNRYRSIYRARWPVKTESICELRETDVFQHGSYQKQLQRQKRRKKHGRIITIICGRGKHVKKRRTPINKNRDDLEEQFHAW</sequence>
<accession>A0A8X6HDY8</accession>